<evidence type="ECO:0000313" key="1">
    <source>
        <dbReference type="EMBL" id="VAX29576.1"/>
    </source>
</evidence>
<gene>
    <name evidence="1" type="ORF">MNBD_NITROSPINAE05-359</name>
</gene>
<dbReference type="Pfam" id="PF06252">
    <property type="entry name" value="GemA"/>
    <property type="match status" value="1"/>
</dbReference>
<feature type="non-terminal residue" evidence="1">
    <location>
        <position position="84"/>
    </location>
</feature>
<dbReference type="AlphaFoldDB" id="A0A3B1CGF8"/>
<protein>
    <submittedName>
        <fullName evidence="1">Uncharacterized protein</fullName>
    </submittedName>
</protein>
<reference evidence="1" key="1">
    <citation type="submission" date="2018-06" db="EMBL/GenBank/DDBJ databases">
        <authorList>
            <person name="Zhirakovskaya E."/>
        </authorList>
    </citation>
    <scope>NUCLEOTIDE SEQUENCE</scope>
</reference>
<dbReference type="InterPro" id="IPR009363">
    <property type="entry name" value="Phage_Mu_Gp16"/>
</dbReference>
<dbReference type="EMBL" id="UOGG01000084">
    <property type="protein sequence ID" value="VAX29576.1"/>
    <property type="molecule type" value="Genomic_DNA"/>
</dbReference>
<organism evidence="1">
    <name type="scientific">hydrothermal vent metagenome</name>
    <dbReference type="NCBI Taxonomy" id="652676"/>
    <lineage>
        <taxon>unclassified sequences</taxon>
        <taxon>metagenomes</taxon>
        <taxon>ecological metagenomes</taxon>
    </lineage>
</organism>
<proteinExistence type="predicted"/>
<name>A0A3B1CGF8_9ZZZZ</name>
<sequence>MPTKSQLARVHIAKRDLQLSDSMYRSFLNLCFGKRSAKDLSPPEVEALLTHFKGLGWGQEDARPPLASPAQLYKIEAMWMQGSG</sequence>
<accession>A0A3B1CGF8</accession>